<feature type="coiled-coil region" evidence="1">
    <location>
        <begin position="38"/>
        <end position="65"/>
    </location>
</feature>
<protein>
    <submittedName>
        <fullName evidence="3">Uncharacterized protein</fullName>
    </submittedName>
</protein>
<keyword evidence="1" id="KW-0175">Coiled coil</keyword>
<dbReference type="EMBL" id="GISG01066347">
    <property type="protein sequence ID" value="MBA4628529.1"/>
    <property type="molecule type" value="Transcribed_RNA"/>
</dbReference>
<dbReference type="AlphaFoldDB" id="A0A7C9D4L2"/>
<name>A0A7C9D4L2_OPUST</name>
<reference evidence="3" key="1">
    <citation type="journal article" date="2013" name="J. Plant Res.">
        <title>Effect of fungi and light on seed germination of three Opuntia species from semiarid lands of central Mexico.</title>
        <authorList>
            <person name="Delgado-Sanchez P."/>
            <person name="Jimenez-Bremont J.F."/>
            <person name="Guerrero-Gonzalez Mde L."/>
            <person name="Flores J."/>
        </authorList>
    </citation>
    <scope>NUCLEOTIDE SEQUENCE</scope>
    <source>
        <tissue evidence="3">Cladode</tissue>
    </source>
</reference>
<evidence type="ECO:0000313" key="3">
    <source>
        <dbReference type="EMBL" id="MBA4628529.1"/>
    </source>
</evidence>
<evidence type="ECO:0000256" key="2">
    <source>
        <dbReference type="SAM" id="MobiDB-lite"/>
    </source>
</evidence>
<feature type="region of interest" description="Disordered" evidence="2">
    <location>
        <begin position="1"/>
        <end position="27"/>
    </location>
</feature>
<accession>A0A7C9D4L2</accession>
<evidence type="ECO:0000256" key="1">
    <source>
        <dbReference type="SAM" id="Coils"/>
    </source>
</evidence>
<feature type="compositionally biased region" description="Basic and acidic residues" evidence="2">
    <location>
        <begin position="9"/>
        <end position="20"/>
    </location>
</feature>
<organism evidence="3">
    <name type="scientific">Opuntia streptacantha</name>
    <name type="common">Prickly pear cactus</name>
    <name type="synonym">Opuntia cardona</name>
    <dbReference type="NCBI Taxonomy" id="393608"/>
    <lineage>
        <taxon>Eukaryota</taxon>
        <taxon>Viridiplantae</taxon>
        <taxon>Streptophyta</taxon>
        <taxon>Embryophyta</taxon>
        <taxon>Tracheophyta</taxon>
        <taxon>Spermatophyta</taxon>
        <taxon>Magnoliopsida</taxon>
        <taxon>eudicotyledons</taxon>
        <taxon>Gunneridae</taxon>
        <taxon>Pentapetalae</taxon>
        <taxon>Caryophyllales</taxon>
        <taxon>Cactineae</taxon>
        <taxon>Cactaceae</taxon>
        <taxon>Opuntioideae</taxon>
        <taxon>Opuntia</taxon>
    </lineage>
</organism>
<proteinExistence type="predicted"/>
<reference evidence="3" key="2">
    <citation type="submission" date="2020-07" db="EMBL/GenBank/DDBJ databases">
        <authorList>
            <person name="Vera ALvarez R."/>
            <person name="Arias-Moreno D.M."/>
            <person name="Jimenez-Jacinto V."/>
            <person name="Jimenez-Bremont J.F."/>
            <person name="Swaminathan K."/>
            <person name="Moose S.P."/>
            <person name="Guerrero-Gonzalez M.L."/>
            <person name="Marino-Ramirez L."/>
            <person name="Landsman D."/>
            <person name="Rodriguez-Kessler M."/>
            <person name="Delgado-Sanchez P."/>
        </authorList>
    </citation>
    <scope>NUCLEOTIDE SEQUENCE</scope>
    <source>
        <tissue evidence="3">Cladode</tissue>
    </source>
</reference>
<sequence>MDGYSYFCDSEHEAQHERNGKQHVHLNEEEETEEACIIEETAESIRRLEVQVKSLEQQLRGKRKGRKKGAIGNYSDDSNYYMITSSSSAKMDTSINNPPLEVKAKSFRERNAGYDSVEDEPAFVAKHAQGDGQPSSFSIHNQSHAFWGL</sequence>